<accession>A0AA88XTD3</accession>
<name>A0AA88XTD3_PINIB</name>
<dbReference type="InterPro" id="IPR039499">
    <property type="entry name" value="LURA1/LRA25"/>
</dbReference>
<keyword evidence="2" id="KW-1185">Reference proteome</keyword>
<dbReference type="AlphaFoldDB" id="A0AA88XTD3"/>
<proteinExistence type="predicted"/>
<gene>
    <name evidence="1" type="ORF">FSP39_009003</name>
</gene>
<evidence type="ECO:0000313" key="2">
    <source>
        <dbReference type="Proteomes" id="UP001186944"/>
    </source>
</evidence>
<evidence type="ECO:0000313" key="1">
    <source>
        <dbReference type="EMBL" id="KAK3090082.1"/>
    </source>
</evidence>
<protein>
    <submittedName>
        <fullName evidence="1">Uncharacterized protein</fullName>
    </submittedName>
</protein>
<dbReference type="Proteomes" id="UP001186944">
    <property type="component" value="Unassembled WGS sequence"/>
</dbReference>
<dbReference type="EMBL" id="VSWD01000010">
    <property type="protein sequence ID" value="KAK3090082.1"/>
    <property type="molecule type" value="Genomic_DNA"/>
</dbReference>
<comment type="caution">
    <text evidence="1">The sequence shown here is derived from an EMBL/GenBank/DDBJ whole genome shotgun (WGS) entry which is preliminary data.</text>
</comment>
<sequence>MICDIEINVNGDKEFASVDSLEVPPCLRSPSFEKRVLGSVAETVTLPNRYQEIIGNTSMIHNHDNGVRNDIESREKDLTTALQWIKQEIIAMKEQDKNLMKQFIDLRSTIKQLRCILEMQSSNSDISSMGGSNMSLDDVLASGSPVIKNSYLAPEYEMTEFRSRTSSLLTPKKTPVTRIKWKSNEFI</sequence>
<reference evidence="1" key="1">
    <citation type="submission" date="2019-08" db="EMBL/GenBank/DDBJ databases">
        <title>The improved chromosome-level genome for the pearl oyster Pinctada fucata martensii using PacBio sequencing and Hi-C.</title>
        <authorList>
            <person name="Zheng Z."/>
        </authorList>
    </citation>
    <scope>NUCLEOTIDE SEQUENCE</scope>
    <source>
        <strain evidence="1">ZZ-2019</strain>
        <tissue evidence="1">Adductor muscle</tissue>
    </source>
</reference>
<organism evidence="1 2">
    <name type="scientific">Pinctada imbricata</name>
    <name type="common">Atlantic pearl-oyster</name>
    <name type="synonym">Pinctada martensii</name>
    <dbReference type="NCBI Taxonomy" id="66713"/>
    <lineage>
        <taxon>Eukaryota</taxon>
        <taxon>Metazoa</taxon>
        <taxon>Spiralia</taxon>
        <taxon>Lophotrochozoa</taxon>
        <taxon>Mollusca</taxon>
        <taxon>Bivalvia</taxon>
        <taxon>Autobranchia</taxon>
        <taxon>Pteriomorphia</taxon>
        <taxon>Pterioida</taxon>
        <taxon>Pterioidea</taxon>
        <taxon>Pteriidae</taxon>
        <taxon>Pinctada</taxon>
    </lineage>
</organism>
<dbReference type="Pfam" id="PF14854">
    <property type="entry name" value="LURAP"/>
    <property type="match status" value="1"/>
</dbReference>